<keyword evidence="1" id="KW-0175">Coiled coil</keyword>
<dbReference type="AlphaFoldDB" id="A0A6G1X1C7"/>
<evidence type="ECO:0000256" key="2">
    <source>
        <dbReference type="SAM" id="MobiDB-lite"/>
    </source>
</evidence>
<feature type="region of interest" description="Disordered" evidence="2">
    <location>
        <begin position="43"/>
        <end position="79"/>
    </location>
</feature>
<dbReference type="EMBL" id="WJNH01000001">
    <property type="protein sequence ID" value="MRG84797.1"/>
    <property type="molecule type" value="Genomic_DNA"/>
</dbReference>
<dbReference type="RefSeq" id="WP_153726773.1">
    <property type="nucleotide sequence ID" value="NZ_WJNH01000001.1"/>
</dbReference>
<reference evidence="3 4" key="1">
    <citation type="submission" date="2019-11" db="EMBL/GenBank/DDBJ databases">
        <authorList>
            <person name="Li J."/>
        </authorList>
    </citation>
    <scope>NUCLEOTIDE SEQUENCE [LARGE SCALE GENOMIC DNA]</scope>
    <source>
        <strain evidence="3 4">J4</strain>
    </source>
</reference>
<keyword evidence="4" id="KW-1185">Reference proteome</keyword>
<feature type="coiled-coil region" evidence="1">
    <location>
        <begin position="83"/>
        <end position="118"/>
    </location>
</feature>
<accession>A0A6G1X1C7</accession>
<name>A0A6G1X1C7_9BACI</name>
<protein>
    <submittedName>
        <fullName evidence="3">Uncharacterized protein</fullName>
    </submittedName>
</protein>
<organism evidence="3 4">
    <name type="scientific">Salinibacillus xinjiangensis</name>
    <dbReference type="NCBI Taxonomy" id="1229268"/>
    <lineage>
        <taxon>Bacteria</taxon>
        <taxon>Bacillati</taxon>
        <taxon>Bacillota</taxon>
        <taxon>Bacilli</taxon>
        <taxon>Bacillales</taxon>
        <taxon>Bacillaceae</taxon>
        <taxon>Salinibacillus</taxon>
    </lineage>
</organism>
<sequence length="192" mass="22458">MKKLFLVGFLFMCGVTFYYIDPMQLFSLADDQLKEIVDSDFEVESPAEQEGKTLASDHNSNTTLDEQAPETSQGSEQTAESIIEKYKEPLNQLKDQVKEKLDQLMEQAYEEYQQGEESANLPMLYMKYNTAVQELEQNTDQSFEELYEELQTELKEKGFDPKQAEEVKKQYEEMKKETRAVMMDEVMEKFEV</sequence>
<evidence type="ECO:0000256" key="1">
    <source>
        <dbReference type="SAM" id="Coils"/>
    </source>
</evidence>
<evidence type="ECO:0000313" key="4">
    <source>
        <dbReference type="Proteomes" id="UP000480185"/>
    </source>
</evidence>
<comment type="caution">
    <text evidence="3">The sequence shown here is derived from an EMBL/GenBank/DDBJ whole genome shotgun (WGS) entry which is preliminary data.</text>
</comment>
<evidence type="ECO:0000313" key="3">
    <source>
        <dbReference type="EMBL" id="MRG84797.1"/>
    </source>
</evidence>
<feature type="compositionally biased region" description="Polar residues" evidence="2">
    <location>
        <begin position="56"/>
        <end position="79"/>
    </location>
</feature>
<gene>
    <name evidence="3" type="ORF">GH754_00490</name>
</gene>
<dbReference type="Proteomes" id="UP000480185">
    <property type="component" value="Unassembled WGS sequence"/>
</dbReference>
<dbReference type="OrthoDB" id="2452361at2"/>
<proteinExistence type="predicted"/>